<dbReference type="Pfam" id="PF23019">
    <property type="entry name" value="DUF7033"/>
    <property type="match status" value="1"/>
</dbReference>
<organism evidence="2 3">
    <name type="scientific">Salinimicrobium gaetbulicola</name>
    <dbReference type="NCBI Taxonomy" id="999702"/>
    <lineage>
        <taxon>Bacteria</taxon>
        <taxon>Pseudomonadati</taxon>
        <taxon>Bacteroidota</taxon>
        <taxon>Flavobacteriia</taxon>
        <taxon>Flavobacteriales</taxon>
        <taxon>Flavobacteriaceae</taxon>
        <taxon>Salinimicrobium</taxon>
    </lineage>
</organism>
<accession>A0ABW3IJ34</accession>
<protein>
    <submittedName>
        <fullName evidence="2">Polysaccharide deacetylase family protein</fullName>
    </submittedName>
</protein>
<reference evidence="3" key="1">
    <citation type="journal article" date="2019" name="Int. J. Syst. Evol. Microbiol.">
        <title>The Global Catalogue of Microorganisms (GCM) 10K type strain sequencing project: providing services to taxonomists for standard genome sequencing and annotation.</title>
        <authorList>
            <consortium name="The Broad Institute Genomics Platform"/>
            <consortium name="The Broad Institute Genome Sequencing Center for Infectious Disease"/>
            <person name="Wu L."/>
            <person name="Ma J."/>
        </authorList>
    </citation>
    <scope>NUCLEOTIDE SEQUENCE [LARGE SCALE GENOMIC DNA]</scope>
    <source>
        <strain evidence="3">CCUG 60898</strain>
    </source>
</reference>
<dbReference type="InterPro" id="IPR054297">
    <property type="entry name" value="DUF7033"/>
</dbReference>
<dbReference type="Proteomes" id="UP001597100">
    <property type="component" value="Unassembled WGS sequence"/>
</dbReference>
<evidence type="ECO:0000313" key="2">
    <source>
        <dbReference type="EMBL" id="MFD0977743.1"/>
    </source>
</evidence>
<sequence>MLLIYTQKITPRITYVFKHVCTRILGIQVGFTSKIEEFVAHEGMKLSYGKQSLANEVFIQNVDLLLEQGMTDLEVKVQQWDDVPCFFSVSDNSSLPFDIFAASFFLLSRYEEYLPHVKDIEGRFPASESLAFQEGFLEKPVIDIWAYKFREVLKEKFPVYDFPERKYLTENIISVTEAYCYKKKGAVRVLLGFLEDIFQLKAKYVLHRIQVMMKLKRDPFDVYDRILRFLKKHGIPLKFMFQVSDFSTHDRNINHNRLEFQSLIKSVADYAEVGLQPGFFANQKFSFLKEEKTRLENILKRPVTSAINNKYNLLLPDTYNHMVELDFQNDYSMGFPEKIGFRAGTCTPFLFYDLNFEITTPLLLHPYAINIQAMQKLKETEIEYKVLEIKRQVKLVNGTLISVFSNQDFSEYSNAKRNRNILKIVNEIY</sequence>
<dbReference type="EMBL" id="JBHTJP010000035">
    <property type="protein sequence ID" value="MFD0977743.1"/>
    <property type="molecule type" value="Genomic_DNA"/>
</dbReference>
<evidence type="ECO:0000259" key="1">
    <source>
        <dbReference type="Pfam" id="PF23019"/>
    </source>
</evidence>
<evidence type="ECO:0000313" key="3">
    <source>
        <dbReference type="Proteomes" id="UP001597100"/>
    </source>
</evidence>
<feature type="domain" description="DUF7033" evidence="1">
    <location>
        <begin position="95"/>
        <end position="183"/>
    </location>
</feature>
<gene>
    <name evidence="2" type="ORF">ACFQ1G_13170</name>
</gene>
<keyword evidence="3" id="KW-1185">Reference proteome</keyword>
<dbReference type="RefSeq" id="WP_380740278.1">
    <property type="nucleotide sequence ID" value="NZ_JBHTJP010000035.1"/>
</dbReference>
<proteinExistence type="predicted"/>
<comment type="caution">
    <text evidence="2">The sequence shown here is derived from an EMBL/GenBank/DDBJ whole genome shotgun (WGS) entry which is preliminary data.</text>
</comment>
<dbReference type="CDD" id="cd10931">
    <property type="entry name" value="CE4_u7"/>
    <property type="match status" value="1"/>
</dbReference>
<name>A0ABW3IJ34_9FLAO</name>